<keyword evidence="10" id="KW-1185">Reference proteome</keyword>
<name>A0ABP4GGM4_9MICO</name>
<evidence type="ECO:0000259" key="8">
    <source>
        <dbReference type="Pfam" id="PF00857"/>
    </source>
</evidence>
<dbReference type="PANTHER" id="PTHR11080:SF2">
    <property type="entry name" value="LD05707P"/>
    <property type="match status" value="1"/>
</dbReference>
<evidence type="ECO:0000313" key="10">
    <source>
        <dbReference type="Proteomes" id="UP001500943"/>
    </source>
</evidence>
<comment type="similarity">
    <text evidence="1">Belongs to the isochorismatase family.</text>
</comment>
<dbReference type="EMBL" id="BAAAKW010000060">
    <property type="protein sequence ID" value="GAA1224788.1"/>
    <property type="molecule type" value="Genomic_DNA"/>
</dbReference>
<evidence type="ECO:0000256" key="3">
    <source>
        <dbReference type="ARBA" id="ARBA00022723"/>
    </source>
</evidence>
<protein>
    <recommendedName>
        <fullName evidence="6">nicotinamidase</fullName>
        <ecNumber evidence="6">3.5.1.19</ecNumber>
    </recommendedName>
    <alternativeName>
        <fullName evidence="7">Nicotinamide deamidase</fullName>
    </alternativeName>
</protein>
<comment type="pathway">
    <text evidence="5">Cofactor biosynthesis; nicotinate biosynthesis; nicotinate from nicotinamide: step 1/1.</text>
</comment>
<evidence type="ECO:0000313" key="9">
    <source>
        <dbReference type="EMBL" id="GAA1224788.1"/>
    </source>
</evidence>
<dbReference type="InterPro" id="IPR036380">
    <property type="entry name" value="Isochorismatase-like_sf"/>
</dbReference>
<evidence type="ECO:0000256" key="4">
    <source>
        <dbReference type="ARBA" id="ARBA00022801"/>
    </source>
</evidence>
<reference evidence="10" key="1">
    <citation type="journal article" date="2019" name="Int. J. Syst. Evol. Microbiol.">
        <title>The Global Catalogue of Microorganisms (GCM) 10K type strain sequencing project: providing services to taxonomists for standard genome sequencing and annotation.</title>
        <authorList>
            <consortium name="The Broad Institute Genomics Platform"/>
            <consortium name="The Broad Institute Genome Sequencing Center for Infectious Disease"/>
            <person name="Wu L."/>
            <person name="Ma J."/>
        </authorList>
    </citation>
    <scope>NUCLEOTIDE SEQUENCE [LARGE SCALE GENOMIC DNA]</scope>
    <source>
        <strain evidence="10">JCM 12762</strain>
    </source>
</reference>
<dbReference type="Pfam" id="PF00857">
    <property type="entry name" value="Isochorismatase"/>
    <property type="match status" value="1"/>
</dbReference>
<keyword evidence="3" id="KW-0479">Metal-binding</keyword>
<accession>A0ABP4GGM4</accession>
<keyword evidence="4" id="KW-0378">Hydrolase</keyword>
<dbReference type="RefSeq" id="WP_343926268.1">
    <property type="nucleotide sequence ID" value="NZ_BAAAKW010000060.1"/>
</dbReference>
<dbReference type="InterPro" id="IPR052347">
    <property type="entry name" value="Isochorismatase_Nicotinamidase"/>
</dbReference>
<evidence type="ECO:0000256" key="6">
    <source>
        <dbReference type="ARBA" id="ARBA00039017"/>
    </source>
</evidence>
<gene>
    <name evidence="9" type="ORF">GCM10009655_24580</name>
</gene>
<organism evidence="9 10">
    <name type="scientific">Rhodoglobus aureus</name>
    <dbReference type="NCBI Taxonomy" id="191497"/>
    <lineage>
        <taxon>Bacteria</taxon>
        <taxon>Bacillati</taxon>
        <taxon>Actinomycetota</taxon>
        <taxon>Actinomycetes</taxon>
        <taxon>Micrococcales</taxon>
        <taxon>Microbacteriaceae</taxon>
        <taxon>Rhodoglobus</taxon>
    </lineage>
</organism>
<evidence type="ECO:0000256" key="5">
    <source>
        <dbReference type="ARBA" id="ARBA00037900"/>
    </source>
</evidence>
<dbReference type="EC" id="3.5.1.19" evidence="6"/>
<comment type="caution">
    <text evidence="9">The sequence shown here is derived from an EMBL/GenBank/DDBJ whole genome shotgun (WGS) entry which is preliminary data.</text>
</comment>
<dbReference type="InterPro" id="IPR000868">
    <property type="entry name" value="Isochorismatase-like_dom"/>
</dbReference>
<keyword evidence="2" id="KW-0662">Pyridine nucleotide biosynthesis</keyword>
<evidence type="ECO:0000256" key="2">
    <source>
        <dbReference type="ARBA" id="ARBA00022642"/>
    </source>
</evidence>
<evidence type="ECO:0000256" key="7">
    <source>
        <dbReference type="ARBA" id="ARBA00043224"/>
    </source>
</evidence>
<proteinExistence type="inferred from homology"/>
<sequence>MVAALFVIDVQNDFTEGGALGVAGGAAVAGDITNYLWANAEHYCVVIASRDWHDANNDNGGHFATDAEPNFVDTWPVHCVANTDGAEYHPALNTQQISAHVRKGQGVPAYSIFEGVTDDGEALPALLDRLEIDRIDIAGLATDYCVLASALDAVATGRKVTVFTDLIAGVAPESSAAALVTMKQAGIMLVPDDE</sequence>
<dbReference type="Proteomes" id="UP001500943">
    <property type="component" value="Unassembled WGS sequence"/>
</dbReference>
<evidence type="ECO:0000256" key="1">
    <source>
        <dbReference type="ARBA" id="ARBA00006336"/>
    </source>
</evidence>
<feature type="domain" description="Isochorismatase-like" evidence="8">
    <location>
        <begin position="3"/>
        <end position="188"/>
    </location>
</feature>
<dbReference type="PANTHER" id="PTHR11080">
    <property type="entry name" value="PYRAZINAMIDASE/NICOTINAMIDASE"/>
    <property type="match status" value="1"/>
</dbReference>
<dbReference type="SUPFAM" id="SSF52499">
    <property type="entry name" value="Isochorismatase-like hydrolases"/>
    <property type="match status" value="1"/>
</dbReference>
<dbReference type="Gene3D" id="3.40.50.850">
    <property type="entry name" value="Isochorismatase-like"/>
    <property type="match status" value="1"/>
</dbReference>